<gene>
    <name evidence="5" type="ORF">P3X46_001771</name>
</gene>
<dbReference type="PANTHER" id="PTHR19338:SF73">
    <property type="entry name" value="DISEASE RESISTANCE PROTEIN RGA2-LIKE"/>
    <property type="match status" value="1"/>
</dbReference>
<evidence type="ECO:0000256" key="2">
    <source>
        <dbReference type="ARBA" id="ARBA00022741"/>
    </source>
</evidence>
<sequence length="221" mass="24903">MAAVGEPFLSSVFRGALQKLDSPILRKFKSLAGIDKDLRKLNRTLSKIQFVLNDAEAKQISNWAVKDLIDELKDLAFDVDDVLDEVATEAFRFNQKKKVTSSESQSESYFPLVHKIEDINGKLDEIAKEGDELGLKGGVQVASTELRDSKRLSSSLIDESEVFGRDDDKKKIIKLLHTSKLSTNWKGHCEEMQSFAFGGTDTWRTLARKNYNLWLGVDFGK</sequence>
<comment type="caution">
    <text evidence="5">The sequence shown here is derived from an EMBL/GenBank/DDBJ whole genome shotgun (WGS) entry which is preliminary data.</text>
</comment>
<keyword evidence="2" id="KW-0547">Nucleotide-binding</keyword>
<keyword evidence="1" id="KW-0677">Repeat</keyword>
<dbReference type="EMBL" id="JARPOI010000001">
    <property type="protein sequence ID" value="KAJ9190585.1"/>
    <property type="molecule type" value="Genomic_DNA"/>
</dbReference>
<organism evidence="5 6">
    <name type="scientific">Hevea brasiliensis</name>
    <name type="common">Para rubber tree</name>
    <name type="synonym">Siphonia brasiliensis</name>
    <dbReference type="NCBI Taxonomy" id="3981"/>
    <lineage>
        <taxon>Eukaryota</taxon>
        <taxon>Viridiplantae</taxon>
        <taxon>Streptophyta</taxon>
        <taxon>Embryophyta</taxon>
        <taxon>Tracheophyta</taxon>
        <taxon>Spermatophyta</taxon>
        <taxon>Magnoliopsida</taxon>
        <taxon>eudicotyledons</taxon>
        <taxon>Gunneridae</taxon>
        <taxon>Pentapetalae</taxon>
        <taxon>rosids</taxon>
        <taxon>fabids</taxon>
        <taxon>Malpighiales</taxon>
        <taxon>Euphorbiaceae</taxon>
        <taxon>Crotonoideae</taxon>
        <taxon>Micrandreae</taxon>
        <taxon>Hevea</taxon>
    </lineage>
</organism>
<dbReference type="PANTHER" id="PTHR19338">
    <property type="entry name" value="TRANSLOCASE OF INNER MITOCHONDRIAL MEMBRANE 13 HOMOLOG"/>
    <property type="match status" value="1"/>
</dbReference>
<keyword evidence="6" id="KW-1185">Reference proteome</keyword>
<dbReference type="Pfam" id="PF18052">
    <property type="entry name" value="Rx_N"/>
    <property type="match status" value="1"/>
</dbReference>
<feature type="domain" description="Disease resistance N-terminal" evidence="4">
    <location>
        <begin position="16"/>
        <end position="98"/>
    </location>
</feature>
<protein>
    <recommendedName>
        <fullName evidence="4">Disease resistance N-terminal domain-containing protein</fullName>
    </recommendedName>
</protein>
<evidence type="ECO:0000313" key="5">
    <source>
        <dbReference type="EMBL" id="KAJ9190585.1"/>
    </source>
</evidence>
<evidence type="ECO:0000256" key="3">
    <source>
        <dbReference type="ARBA" id="ARBA00022821"/>
    </source>
</evidence>
<dbReference type="Proteomes" id="UP001174677">
    <property type="component" value="Chromosome 1"/>
</dbReference>
<dbReference type="Gene3D" id="1.20.5.4130">
    <property type="match status" value="1"/>
</dbReference>
<evidence type="ECO:0000256" key="1">
    <source>
        <dbReference type="ARBA" id="ARBA00022737"/>
    </source>
</evidence>
<keyword evidence="3" id="KW-0611">Plant defense</keyword>
<evidence type="ECO:0000313" key="6">
    <source>
        <dbReference type="Proteomes" id="UP001174677"/>
    </source>
</evidence>
<accession>A0ABQ9NI58</accession>
<proteinExistence type="predicted"/>
<evidence type="ECO:0000259" key="4">
    <source>
        <dbReference type="Pfam" id="PF18052"/>
    </source>
</evidence>
<dbReference type="InterPro" id="IPR041118">
    <property type="entry name" value="Rx_N"/>
</dbReference>
<reference evidence="5" key="1">
    <citation type="journal article" date="2023" name="Plant Biotechnol. J.">
        <title>Chromosome-level wild Hevea brasiliensis genome provides new tools for genomic-assisted breeding and valuable loci to elevate rubber yield.</title>
        <authorList>
            <person name="Cheng H."/>
            <person name="Song X."/>
            <person name="Hu Y."/>
            <person name="Wu T."/>
            <person name="Yang Q."/>
            <person name="An Z."/>
            <person name="Feng S."/>
            <person name="Deng Z."/>
            <person name="Wu W."/>
            <person name="Zeng X."/>
            <person name="Tu M."/>
            <person name="Wang X."/>
            <person name="Huang H."/>
        </authorList>
    </citation>
    <scope>NUCLEOTIDE SEQUENCE</scope>
    <source>
        <strain evidence="5">MT/VB/25A 57/8</strain>
    </source>
</reference>
<name>A0ABQ9NI58_HEVBR</name>